<dbReference type="AlphaFoldDB" id="A0A1D2VPX2"/>
<protein>
    <recommendedName>
        <fullName evidence="3">S-adenosyl-L-methionine-dependent methyltransferase</fullName>
    </recommendedName>
</protein>
<dbReference type="EMBL" id="KV454475">
    <property type="protein sequence ID" value="ODV63649.1"/>
    <property type="molecule type" value="Genomic_DNA"/>
</dbReference>
<dbReference type="Gene3D" id="3.40.50.150">
    <property type="entry name" value="Vaccinia Virus protein VP39"/>
    <property type="match status" value="1"/>
</dbReference>
<name>A0A1D2VPX2_9ASCO</name>
<dbReference type="FunCoup" id="A0A1D2VPX2">
    <property type="interactions" value="1597"/>
</dbReference>
<dbReference type="InParanoid" id="A0A1D2VPX2"/>
<evidence type="ECO:0000313" key="1">
    <source>
        <dbReference type="EMBL" id="ODV63649.1"/>
    </source>
</evidence>
<dbReference type="OrthoDB" id="1723750at2759"/>
<evidence type="ECO:0000313" key="2">
    <source>
        <dbReference type="Proteomes" id="UP000095038"/>
    </source>
</evidence>
<evidence type="ECO:0008006" key="3">
    <source>
        <dbReference type="Google" id="ProtNLM"/>
    </source>
</evidence>
<reference evidence="2" key="1">
    <citation type="submission" date="2016-05" db="EMBL/GenBank/DDBJ databases">
        <title>Comparative genomics of biotechnologically important yeasts.</title>
        <authorList>
            <consortium name="DOE Joint Genome Institute"/>
            <person name="Riley R."/>
            <person name="Haridas S."/>
            <person name="Wolfe K.H."/>
            <person name="Lopes M.R."/>
            <person name="Hittinger C.T."/>
            <person name="Goker M."/>
            <person name="Salamov A."/>
            <person name="Wisecaver J."/>
            <person name="Long T.M."/>
            <person name="Aerts A.L."/>
            <person name="Barry K."/>
            <person name="Choi C."/>
            <person name="Clum A."/>
            <person name="Coughlan A.Y."/>
            <person name="Deshpande S."/>
            <person name="Douglass A.P."/>
            <person name="Hanson S.J."/>
            <person name="Klenk H.-P."/>
            <person name="Labutti K."/>
            <person name="Lapidus A."/>
            <person name="Lindquist E."/>
            <person name="Lipzen A."/>
            <person name="Meier-Kolthoff J.P."/>
            <person name="Ohm R.A."/>
            <person name="Otillar R.P."/>
            <person name="Pangilinan J."/>
            <person name="Peng Y."/>
            <person name="Rokas A."/>
            <person name="Rosa C.A."/>
            <person name="Scheuner C."/>
            <person name="Sibirny A.A."/>
            <person name="Slot J.C."/>
            <person name="Stielow J.B."/>
            <person name="Sun H."/>
            <person name="Kurtzman C.P."/>
            <person name="Blackwell M."/>
            <person name="Grigoriev I.V."/>
            <person name="Jeffries T.W."/>
        </authorList>
    </citation>
    <scope>NUCLEOTIDE SEQUENCE [LARGE SCALE GENOMIC DNA]</scope>
    <source>
        <strain evidence="2">DSM 1968</strain>
    </source>
</reference>
<dbReference type="GO" id="GO:0000027">
    <property type="term" value="P:ribosomal large subunit assembly"/>
    <property type="evidence" value="ECO:0007669"/>
    <property type="project" value="EnsemblFungi"/>
</dbReference>
<sequence length="368" mass="41624">MGFTFGFTEDDFSDDETLKNKNIESKQLDSVCPLDNFQVPSNHQPKLESLEEILRSLANLTISFTTSTTIQNNIVYRRELFDVKHQLMTEDNIGNDNDEFQILLGDTNEDLKTNIYEGGLKSWECAFDVVDKLSSFANINEYDKIVEIGCGTALPSCFLLKKIIEDKISMNDKPAQKKLDLILSDYNYSVLRLVTVPNLILSWASTLSVDILKSLQENRDQERELQANEIFLSQNLLDTFYANLKSNNITLHLVSGSWCRDYIDIINGVKTKPDVTDNKTLLISSETIYSPTMLPIISEVIIELQNCGNQNNLALVAAKDIYFGVGGSVADFINYLEGKIRDGTNIKYRIEKIDYSGLKRSMIEVNST</sequence>
<dbReference type="RefSeq" id="XP_020049956.1">
    <property type="nucleotide sequence ID" value="XM_020190235.1"/>
</dbReference>
<organism evidence="1 2">
    <name type="scientific">Ascoidea rubescens DSM 1968</name>
    <dbReference type="NCBI Taxonomy" id="1344418"/>
    <lineage>
        <taxon>Eukaryota</taxon>
        <taxon>Fungi</taxon>
        <taxon>Dikarya</taxon>
        <taxon>Ascomycota</taxon>
        <taxon>Saccharomycotina</taxon>
        <taxon>Saccharomycetes</taxon>
        <taxon>Ascoideaceae</taxon>
        <taxon>Ascoidea</taxon>
    </lineage>
</organism>
<dbReference type="GO" id="GO:0045903">
    <property type="term" value="P:positive regulation of translational fidelity"/>
    <property type="evidence" value="ECO:0007669"/>
    <property type="project" value="EnsemblFungi"/>
</dbReference>
<dbReference type="InterPro" id="IPR029063">
    <property type="entry name" value="SAM-dependent_MTases_sf"/>
</dbReference>
<dbReference type="STRING" id="1344418.A0A1D2VPX2"/>
<dbReference type="GO" id="GO:0018064">
    <property type="term" value="F:protein-L-histidine N-tele-methyltransferase activity"/>
    <property type="evidence" value="ECO:0007669"/>
    <property type="project" value="EnsemblFungi"/>
</dbReference>
<proteinExistence type="predicted"/>
<gene>
    <name evidence="1" type="ORF">ASCRUDRAFT_30996</name>
</gene>
<dbReference type="GeneID" id="30963871"/>
<accession>A0A1D2VPX2</accession>
<keyword evidence="2" id="KW-1185">Reference proteome</keyword>
<dbReference type="Proteomes" id="UP000095038">
    <property type="component" value="Unassembled WGS sequence"/>
</dbReference>